<keyword evidence="1" id="KW-0732">Signal</keyword>
<accession>A0ABU2NCY7</accession>
<feature type="chain" id="PRO_5046746185" evidence="1">
    <location>
        <begin position="29"/>
        <end position="110"/>
    </location>
</feature>
<feature type="signal peptide" evidence="1">
    <location>
        <begin position="1"/>
        <end position="28"/>
    </location>
</feature>
<comment type="caution">
    <text evidence="2">The sequence shown here is derived from an EMBL/GenBank/DDBJ whole genome shotgun (WGS) entry which is preliminary data.</text>
</comment>
<proteinExistence type="predicted"/>
<reference evidence="3" key="1">
    <citation type="submission" date="2023-07" db="EMBL/GenBank/DDBJ databases">
        <title>30 novel species of actinomycetes from the DSMZ collection.</title>
        <authorList>
            <person name="Nouioui I."/>
        </authorList>
    </citation>
    <scope>NUCLEOTIDE SEQUENCE [LARGE SCALE GENOMIC DNA]</scope>
    <source>
        <strain evidence="3">DSM 45834</strain>
    </source>
</reference>
<sequence>MSTRLRTAGPFAAVVVASLFVLFNPASATPTVWPGIDKLVHLTLFAALTLTGRRAGLSPVGLVAGLVVYAGASEVLQGLLPIERTADPLDAVVDVVGIAVGLLIDRRVRR</sequence>
<organism evidence="2 3">
    <name type="scientific">Pseudonocardia charpentierae</name>
    <dbReference type="NCBI Taxonomy" id="3075545"/>
    <lineage>
        <taxon>Bacteria</taxon>
        <taxon>Bacillati</taxon>
        <taxon>Actinomycetota</taxon>
        <taxon>Actinomycetes</taxon>
        <taxon>Pseudonocardiales</taxon>
        <taxon>Pseudonocardiaceae</taxon>
        <taxon>Pseudonocardia</taxon>
    </lineage>
</organism>
<name>A0ABU2NCY7_9PSEU</name>
<keyword evidence="3" id="KW-1185">Reference proteome</keyword>
<evidence type="ECO:0000256" key="1">
    <source>
        <dbReference type="SAM" id="SignalP"/>
    </source>
</evidence>
<evidence type="ECO:0000313" key="2">
    <source>
        <dbReference type="EMBL" id="MDT0351817.1"/>
    </source>
</evidence>
<dbReference type="PANTHER" id="PTHR28008">
    <property type="entry name" value="DOMAIN PROTEIN, PUTATIVE (AFU_ORTHOLOGUE AFUA_3G10980)-RELATED"/>
    <property type="match status" value="1"/>
</dbReference>
<dbReference type="PANTHER" id="PTHR28008:SF1">
    <property type="entry name" value="DOMAIN PROTEIN, PUTATIVE (AFU_ORTHOLOGUE AFUA_3G10980)-RELATED"/>
    <property type="match status" value="1"/>
</dbReference>
<dbReference type="EMBL" id="JAVREJ010000014">
    <property type="protein sequence ID" value="MDT0351817.1"/>
    <property type="molecule type" value="Genomic_DNA"/>
</dbReference>
<gene>
    <name evidence="2" type="ORF">RM445_20025</name>
</gene>
<dbReference type="Proteomes" id="UP001183202">
    <property type="component" value="Unassembled WGS sequence"/>
</dbReference>
<dbReference type="RefSeq" id="WP_311558270.1">
    <property type="nucleotide sequence ID" value="NZ_JAVREJ010000014.1"/>
</dbReference>
<protein>
    <submittedName>
        <fullName evidence="2">VanZ family protein</fullName>
    </submittedName>
</protein>
<evidence type="ECO:0000313" key="3">
    <source>
        <dbReference type="Proteomes" id="UP001183202"/>
    </source>
</evidence>